<gene>
    <name evidence="4" type="ORF">EYE40_06815</name>
</gene>
<protein>
    <recommendedName>
        <fullName evidence="3">DUF6993 domain-containing protein</fullName>
    </recommendedName>
</protein>
<keyword evidence="2" id="KW-0732">Signal</keyword>
<dbReference type="Proteomes" id="UP000294194">
    <property type="component" value="Unassembled WGS sequence"/>
</dbReference>
<sequence>MKRISTRGMMATAMLAAVVLSAVLAGCTTEPEPAPLPPVTSPSPSSSAEGTADPGYNPAGDARDNKQYFDTVNRAVIALDKTPGGKKFIDNLVKAGFVKADMQVTEDLTAVELVADNIQFSVLLGGACLVGQYGNVGYQSVVQPVLTSGKCMVGKTRDIDW</sequence>
<reference evidence="5" key="1">
    <citation type="submission" date="2019-02" db="EMBL/GenBank/DDBJ databases">
        <title>Glaciihabitans arcticus sp. nov., a psychrotolerant bacterium isolated from polar soil.</title>
        <authorList>
            <person name="Dahal R.H."/>
        </authorList>
    </citation>
    <scope>NUCLEOTIDE SEQUENCE [LARGE SCALE GENOMIC DNA]</scope>
    <source>
        <strain evidence="5">RP-3-7</strain>
    </source>
</reference>
<feature type="compositionally biased region" description="Pro residues" evidence="1">
    <location>
        <begin position="32"/>
        <end position="41"/>
    </location>
</feature>
<feature type="region of interest" description="Disordered" evidence="1">
    <location>
        <begin position="31"/>
        <end position="64"/>
    </location>
</feature>
<dbReference type="InterPro" id="IPR054262">
    <property type="entry name" value="DUF6993"/>
</dbReference>
<accession>A0A4Q9GRE0</accession>
<feature type="compositionally biased region" description="Low complexity" evidence="1">
    <location>
        <begin position="42"/>
        <end position="52"/>
    </location>
</feature>
<evidence type="ECO:0000313" key="5">
    <source>
        <dbReference type="Proteomes" id="UP000294194"/>
    </source>
</evidence>
<evidence type="ECO:0000256" key="2">
    <source>
        <dbReference type="SAM" id="SignalP"/>
    </source>
</evidence>
<evidence type="ECO:0000259" key="3">
    <source>
        <dbReference type="Pfam" id="PF22504"/>
    </source>
</evidence>
<proteinExistence type="predicted"/>
<dbReference type="RefSeq" id="WP_130981246.1">
    <property type="nucleotide sequence ID" value="NZ_SISG01000001.1"/>
</dbReference>
<feature type="signal peptide" evidence="2">
    <location>
        <begin position="1"/>
        <end position="25"/>
    </location>
</feature>
<evidence type="ECO:0000313" key="4">
    <source>
        <dbReference type="EMBL" id="TBN57135.1"/>
    </source>
</evidence>
<comment type="caution">
    <text evidence="4">The sequence shown here is derived from an EMBL/GenBank/DDBJ whole genome shotgun (WGS) entry which is preliminary data.</text>
</comment>
<dbReference type="PROSITE" id="PS51257">
    <property type="entry name" value="PROKAR_LIPOPROTEIN"/>
    <property type="match status" value="1"/>
</dbReference>
<feature type="domain" description="DUF6993" evidence="3">
    <location>
        <begin position="73"/>
        <end position="155"/>
    </location>
</feature>
<evidence type="ECO:0000256" key="1">
    <source>
        <dbReference type="SAM" id="MobiDB-lite"/>
    </source>
</evidence>
<organism evidence="4 5">
    <name type="scientific">Glaciihabitans arcticus</name>
    <dbReference type="NCBI Taxonomy" id="2668039"/>
    <lineage>
        <taxon>Bacteria</taxon>
        <taxon>Bacillati</taxon>
        <taxon>Actinomycetota</taxon>
        <taxon>Actinomycetes</taxon>
        <taxon>Micrococcales</taxon>
        <taxon>Microbacteriaceae</taxon>
        <taxon>Glaciihabitans</taxon>
    </lineage>
</organism>
<dbReference type="Pfam" id="PF22504">
    <property type="entry name" value="DUF6993"/>
    <property type="match status" value="1"/>
</dbReference>
<keyword evidence="5" id="KW-1185">Reference proteome</keyword>
<dbReference type="EMBL" id="SISG01000001">
    <property type="protein sequence ID" value="TBN57135.1"/>
    <property type="molecule type" value="Genomic_DNA"/>
</dbReference>
<feature type="chain" id="PRO_5020683318" description="DUF6993 domain-containing protein" evidence="2">
    <location>
        <begin position="26"/>
        <end position="161"/>
    </location>
</feature>
<dbReference type="AlphaFoldDB" id="A0A4Q9GRE0"/>
<name>A0A4Q9GRE0_9MICO</name>